<reference evidence="1" key="1">
    <citation type="submission" date="2022-03" db="EMBL/GenBank/DDBJ databases">
        <authorList>
            <person name="Lindestad O."/>
        </authorList>
    </citation>
    <scope>NUCLEOTIDE SEQUENCE</scope>
</reference>
<sequence>MAKRLPKFAKIFSAFPLRTTALSVAPERSSKSHFLKHSAILRLDMWSQLAGVTQRGAASVAPGTINITGQPSTETGPETEEEALVSQLNVTVNL</sequence>
<gene>
    <name evidence="1" type="primary">jg2694</name>
    <name evidence="1" type="ORF">PAEG_LOCUS2905</name>
</gene>
<proteinExistence type="predicted"/>
<evidence type="ECO:0000313" key="2">
    <source>
        <dbReference type="Proteomes" id="UP000838756"/>
    </source>
</evidence>
<organism evidence="1 2">
    <name type="scientific">Pararge aegeria aegeria</name>
    <dbReference type="NCBI Taxonomy" id="348720"/>
    <lineage>
        <taxon>Eukaryota</taxon>
        <taxon>Metazoa</taxon>
        <taxon>Ecdysozoa</taxon>
        <taxon>Arthropoda</taxon>
        <taxon>Hexapoda</taxon>
        <taxon>Insecta</taxon>
        <taxon>Pterygota</taxon>
        <taxon>Neoptera</taxon>
        <taxon>Endopterygota</taxon>
        <taxon>Lepidoptera</taxon>
        <taxon>Glossata</taxon>
        <taxon>Ditrysia</taxon>
        <taxon>Papilionoidea</taxon>
        <taxon>Nymphalidae</taxon>
        <taxon>Satyrinae</taxon>
        <taxon>Satyrini</taxon>
        <taxon>Parargina</taxon>
        <taxon>Pararge</taxon>
    </lineage>
</organism>
<name>A0A8S4QHM4_9NEOP</name>
<evidence type="ECO:0000313" key="1">
    <source>
        <dbReference type="EMBL" id="CAH2211059.1"/>
    </source>
</evidence>
<accession>A0A8S4QHM4</accession>
<keyword evidence="2" id="KW-1185">Reference proteome</keyword>
<comment type="caution">
    <text evidence="1">The sequence shown here is derived from an EMBL/GenBank/DDBJ whole genome shotgun (WGS) entry which is preliminary data.</text>
</comment>
<protein>
    <submittedName>
        <fullName evidence="1">Jg2694 protein</fullName>
    </submittedName>
</protein>
<dbReference type="Proteomes" id="UP000838756">
    <property type="component" value="Unassembled WGS sequence"/>
</dbReference>
<dbReference type="AlphaFoldDB" id="A0A8S4QHM4"/>
<dbReference type="EMBL" id="CAKXAJ010009071">
    <property type="protein sequence ID" value="CAH2211059.1"/>
    <property type="molecule type" value="Genomic_DNA"/>
</dbReference>